<comment type="caution">
    <text evidence="2">The sequence shown here is derived from an EMBL/GenBank/DDBJ whole genome shotgun (WGS) entry which is preliminary data.</text>
</comment>
<dbReference type="EMBL" id="BAAATD010000005">
    <property type="protein sequence ID" value="GAA2605681.1"/>
    <property type="molecule type" value="Genomic_DNA"/>
</dbReference>
<gene>
    <name evidence="2" type="ORF">GCM10010411_44830</name>
</gene>
<protein>
    <submittedName>
        <fullName evidence="2">Uncharacterized protein</fullName>
    </submittedName>
</protein>
<keyword evidence="1" id="KW-0732">Signal</keyword>
<name>A0ABN3Q0T2_9ACTN</name>
<evidence type="ECO:0000313" key="3">
    <source>
        <dbReference type="Proteomes" id="UP001501509"/>
    </source>
</evidence>
<dbReference type="Proteomes" id="UP001501509">
    <property type="component" value="Unassembled WGS sequence"/>
</dbReference>
<accession>A0ABN3Q0T2</accession>
<evidence type="ECO:0000313" key="2">
    <source>
        <dbReference type="EMBL" id="GAA2605681.1"/>
    </source>
</evidence>
<keyword evidence="3" id="KW-1185">Reference proteome</keyword>
<feature type="signal peptide" evidence="1">
    <location>
        <begin position="1"/>
        <end position="27"/>
    </location>
</feature>
<feature type="chain" id="PRO_5045312929" evidence="1">
    <location>
        <begin position="28"/>
        <end position="137"/>
    </location>
</feature>
<proteinExistence type="predicted"/>
<organism evidence="2 3">
    <name type="scientific">Actinomadura fulvescens</name>
    <dbReference type="NCBI Taxonomy" id="46160"/>
    <lineage>
        <taxon>Bacteria</taxon>
        <taxon>Bacillati</taxon>
        <taxon>Actinomycetota</taxon>
        <taxon>Actinomycetes</taxon>
        <taxon>Streptosporangiales</taxon>
        <taxon>Thermomonosporaceae</taxon>
        <taxon>Actinomadura</taxon>
    </lineage>
</organism>
<reference evidence="2 3" key="1">
    <citation type="journal article" date="2019" name="Int. J. Syst. Evol. Microbiol.">
        <title>The Global Catalogue of Microorganisms (GCM) 10K type strain sequencing project: providing services to taxonomists for standard genome sequencing and annotation.</title>
        <authorList>
            <consortium name="The Broad Institute Genomics Platform"/>
            <consortium name="The Broad Institute Genome Sequencing Center for Infectious Disease"/>
            <person name="Wu L."/>
            <person name="Ma J."/>
        </authorList>
    </citation>
    <scope>NUCLEOTIDE SEQUENCE [LARGE SCALE GENOMIC DNA]</scope>
    <source>
        <strain evidence="2 3">JCM 6833</strain>
    </source>
</reference>
<sequence>MFGTKSALTVAALASGVVLLSASGAHAEVWNDKRDTTGAWAHCWVSTANGKVRDQYAYISCYLKDTKADRNRVYVAWWQDGFGGIHLENKKGAGKTITVRDGRYNRHGAFVNLKWKVCRDRPGRPDNCSSRVTHKTR</sequence>
<evidence type="ECO:0000256" key="1">
    <source>
        <dbReference type="SAM" id="SignalP"/>
    </source>
</evidence>
<dbReference type="RefSeq" id="WP_344543709.1">
    <property type="nucleotide sequence ID" value="NZ_BAAATD010000005.1"/>
</dbReference>